<keyword evidence="2" id="KW-1185">Reference proteome</keyword>
<sequence length="229" mass="26017">MTQRFRITIDGADGLTEQELEVARVYNLGFTIRDKEKMQRHLDEVTGVHVDWPERPPIIFPISSWATIVDSDVPVQYDTTSGEIEIVTVVTPEGLLVGTGSDHTDRKLEQTDVPWSKQAAPNVLAPTLWRWADVRDHWDEVQLESYVDGRPYQKASVAEFWTPQEMVDSVEGRLGDVPGTKVFYSGTVVSLDERLDFGRQWSLRMIDPVTGKTIRHDYTVSVLSEEISK</sequence>
<dbReference type="InterPro" id="IPR036663">
    <property type="entry name" value="Fumarylacetoacetase_C_sf"/>
</dbReference>
<proteinExistence type="predicted"/>
<reference evidence="2" key="1">
    <citation type="journal article" date="2019" name="Int. J. Syst. Evol. Microbiol.">
        <title>The Global Catalogue of Microorganisms (GCM) 10K type strain sequencing project: providing services to taxonomists for standard genome sequencing and annotation.</title>
        <authorList>
            <consortium name="The Broad Institute Genomics Platform"/>
            <consortium name="The Broad Institute Genome Sequencing Center for Infectious Disease"/>
            <person name="Wu L."/>
            <person name="Ma J."/>
        </authorList>
    </citation>
    <scope>NUCLEOTIDE SEQUENCE [LARGE SCALE GENOMIC DNA]</scope>
    <source>
        <strain evidence="2">XZYJT-10</strain>
    </source>
</reference>
<evidence type="ECO:0000313" key="1">
    <source>
        <dbReference type="EMBL" id="MFC7277749.1"/>
    </source>
</evidence>
<protein>
    <submittedName>
        <fullName evidence="1">DUF2848 family protein</fullName>
    </submittedName>
</protein>
<name>A0ABW2HX18_9ACTN</name>
<dbReference type="Proteomes" id="UP001596548">
    <property type="component" value="Unassembled WGS sequence"/>
</dbReference>
<dbReference type="EMBL" id="JBHTBJ010000025">
    <property type="protein sequence ID" value="MFC7277749.1"/>
    <property type="molecule type" value="Genomic_DNA"/>
</dbReference>
<gene>
    <name evidence="1" type="ORF">ACFQS1_27495</name>
</gene>
<organism evidence="1 2">
    <name type="scientific">Paractinoplanes rhizophilus</name>
    <dbReference type="NCBI Taxonomy" id="1416877"/>
    <lineage>
        <taxon>Bacteria</taxon>
        <taxon>Bacillati</taxon>
        <taxon>Actinomycetota</taxon>
        <taxon>Actinomycetes</taxon>
        <taxon>Micromonosporales</taxon>
        <taxon>Micromonosporaceae</taxon>
        <taxon>Paractinoplanes</taxon>
    </lineage>
</organism>
<comment type="caution">
    <text evidence="1">The sequence shown here is derived from an EMBL/GenBank/DDBJ whole genome shotgun (WGS) entry which is preliminary data.</text>
</comment>
<dbReference type="InterPro" id="IPR021269">
    <property type="entry name" value="DUF2848"/>
</dbReference>
<dbReference type="Pfam" id="PF11010">
    <property type="entry name" value="DUF2848"/>
    <property type="match status" value="1"/>
</dbReference>
<dbReference type="RefSeq" id="WP_378973744.1">
    <property type="nucleotide sequence ID" value="NZ_JBHTBJ010000025.1"/>
</dbReference>
<accession>A0ABW2HX18</accession>
<evidence type="ECO:0000313" key="2">
    <source>
        <dbReference type="Proteomes" id="UP001596548"/>
    </source>
</evidence>
<dbReference type="SUPFAM" id="SSF56529">
    <property type="entry name" value="FAH"/>
    <property type="match status" value="1"/>
</dbReference>